<feature type="transmembrane region" description="Helical" evidence="1">
    <location>
        <begin position="220"/>
        <end position="241"/>
    </location>
</feature>
<protein>
    <submittedName>
        <fullName evidence="2">Membrane protein</fullName>
    </submittedName>
</protein>
<dbReference type="PANTHER" id="PTHR31061">
    <property type="entry name" value="LD22376P"/>
    <property type="match status" value="1"/>
</dbReference>
<dbReference type="RefSeq" id="WP_146858691.1">
    <property type="nucleotide sequence ID" value="NZ_BARK01000001.1"/>
</dbReference>
<keyword evidence="3" id="KW-1185">Reference proteome</keyword>
<feature type="transmembrane region" description="Helical" evidence="1">
    <location>
        <begin position="63"/>
        <end position="80"/>
    </location>
</feature>
<dbReference type="EMBL" id="BJVA01000002">
    <property type="protein sequence ID" value="GEK95176.1"/>
    <property type="molecule type" value="Genomic_DNA"/>
</dbReference>
<feature type="transmembrane region" description="Helical" evidence="1">
    <location>
        <begin position="282"/>
        <end position="301"/>
    </location>
</feature>
<keyword evidence="1" id="KW-0812">Transmembrane</keyword>
<feature type="transmembrane region" description="Helical" evidence="1">
    <location>
        <begin position="124"/>
        <end position="143"/>
    </location>
</feature>
<comment type="caution">
    <text evidence="2">The sequence shown here is derived from an EMBL/GenBank/DDBJ whole genome shotgun (WGS) entry which is preliminary data.</text>
</comment>
<keyword evidence="1" id="KW-1133">Transmembrane helix</keyword>
<reference evidence="2 3" key="1">
    <citation type="submission" date="2019-07" db="EMBL/GenBank/DDBJ databases">
        <title>Whole genome shotgun sequence of Gluconobacter kanchanaburiensis NBRC 103587.</title>
        <authorList>
            <person name="Hosoyama A."/>
            <person name="Uohara A."/>
            <person name="Ohji S."/>
            <person name="Ichikawa N."/>
        </authorList>
    </citation>
    <scope>NUCLEOTIDE SEQUENCE [LARGE SCALE GENOMIC DNA]</scope>
    <source>
        <strain evidence="2 3">NBRC 103587</strain>
    </source>
</reference>
<accession>A0A511B412</accession>
<feature type="transmembrane region" description="Helical" evidence="1">
    <location>
        <begin position="101"/>
        <end position="118"/>
    </location>
</feature>
<evidence type="ECO:0000256" key="1">
    <source>
        <dbReference type="SAM" id="Phobius"/>
    </source>
</evidence>
<dbReference type="Proteomes" id="UP000321079">
    <property type="component" value="Unassembled WGS sequence"/>
</dbReference>
<feature type="transmembrane region" description="Helical" evidence="1">
    <location>
        <begin position="148"/>
        <end position="171"/>
    </location>
</feature>
<sequence length="401" mass="44628">MSSIGKVQEGVVADAQQGRSLAIDVDRGLTIAFMILVNDGMDASHTFSQLQHSVWNGMTLTDMVFPNFLFLMGSSVVFAMRRPFREKTPRATIFCRAARRALILFMIGLLINVFPTFGWTTMRYFGVLQRIAICYFVAVLFYVHARSFVSIAVTSFGLLLLYWVLLCMMPLPGLGLPGTEVPLLDIHDNLANWLDQACVSLTQTLFHTGRLHHGFRDPEGLLSTIPSVATTLFGLLAGLVMQEKNDREKVWRLLCLGGVTFLAGAGWSFLFPLNKNLWTSSYALVCAGASFLFLAGCVELFDIRRIQGRFRLAQAVCGGAVIFGSNAIFAYVFSELGHALMTTLVVHEGTFPVTLWQWSYDHGFGMFGAGKIASLGWALTYVGLCFVLNLLLWRRRIFLKI</sequence>
<name>A0A511B412_9PROT</name>
<organism evidence="2 3">
    <name type="scientific">Gluconobacter kanchanaburiensis NBRC 103587</name>
    <dbReference type="NCBI Taxonomy" id="1307948"/>
    <lineage>
        <taxon>Bacteria</taxon>
        <taxon>Pseudomonadati</taxon>
        <taxon>Pseudomonadota</taxon>
        <taxon>Alphaproteobacteria</taxon>
        <taxon>Acetobacterales</taxon>
        <taxon>Acetobacteraceae</taxon>
        <taxon>Gluconobacter</taxon>
    </lineage>
</organism>
<gene>
    <name evidence="2" type="ORF">GKA01_03730</name>
</gene>
<proteinExistence type="predicted"/>
<evidence type="ECO:0000313" key="2">
    <source>
        <dbReference type="EMBL" id="GEK95176.1"/>
    </source>
</evidence>
<keyword evidence="1" id="KW-0472">Membrane</keyword>
<feature type="transmembrane region" description="Helical" evidence="1">
    <location>
        <begin position="313"/>
        <end position="333"/>
    </location>
</feature>
<evidence type="ECO:0000313" key="3">
    <source>
        <dbReference type="Proteomes" id="UP000321079"/>
    </source>
</evidence>
<dbReference type="PANTHER" id="PTHR31061:SF24">
    <property type="entry name" value="LD22376P"/>
    <property type="match status" value="1"/>
</dbReference>
<dbReference type="AlphaFoldDB" id="A0A511B412"/>
<dbReference type="OrthoDB" id="9788724at2"/>
<feature type="transmembrane region" description="Helical" evidence="1">
    <location>
        <begin position="372"/>
        <end position="393"/>
    </location>
</feature>
<feature type="transmembrane region" description="Helical" evidence="1">
    <location>
        <begin position="253"/>
        <end position="270"/>
    </location>
</feature>